<dbReference type="Proteomes" id="UP000046176">
    <property type="component" value="Unassembled WGS sequence"/>
</dbReference>
<evidence type="ECO:0000313" key="3">
    <source>
        <dbReference type="Proteomes" id="UP000046176"/>
    </source>
</evidence>
<reference evidence="2 3" key="1">
    <citation type="submission" date="2014-08" db="EMBL/GenBank/DDBJ databases">
        <authorList>
            <person name="Chen Y.-H."/>
        </authorList>
    </citation>
    <scope>NUCLEOTIDE SEQUENCE [LARGE SCALE GENOMIC DNA]</scope>
</reference>
<organism evidence="2 3">
    <name type="scientific">Neorhizobium galegae bv. officinalis</name>
    <dbReference type="NCBI Taxonomy" id="323656"/>
    <lineage>
        <taxon>Bacteria</taxon>
        <taxon>Pseudomonadati</taxon>
        <taxon>Pseudomonadota</taxon>
        <taxon>Alphaproteobacteria</taxon>
        <taxon>Hyphomicrobiales</taxon>
        <taxon>Rhizobiaceae</taxon>
        <taxon>Rhizobium/Agrobacterium group</taxon>
        <taxon>Neorhizobium</taxon>
    </lineage>
</organism>
<dbReference type="Pfam" id="PF06698">
    <property type="entry name" value="DUF1192"/>
    <property type="match status" value="1"/>
</dbReference>
<dbReference type="RefSeq" id="WP_046666813.1">
    <property type="nucleotide sequence ID" value="NZ_CCRH01000006.1"/>
</dbReference>
<evidence type="ECO:0000313" key="2">
    <source>
        <dbReference type="EMBL" id="CDZ35086.1"/>
    </source>
</evidence>
<protein>
    <recommendedName>
        <fullName evidence="4">DUF1192 domain-containing protein</fullName>
    </recommendedName>
</protein>
<proteinExistence type="predicted"/>
<accession>A0A0T7FJ82</accession>
<gene>
    <name evidence="2" type="ORF">NGAL_HAMBI1145_26890</name>
</gene>
<name>A0A0T7FJ82_NEOGA</name>
<feature type="coiled-coil region" evidence="1">
    <location>
        <begin position="26"/>
        <end position="53"/>
    </location>
</feature>
<sequence>MSFIDDERPKKPTTHELGSDLSMLSVDELESRIDLLRQEIVRLEAEKEAKAAGRRAADSLFRS</sequence>
<evidence type="ECO:0000256" key="1">
    <source>
        <dbReference type="SAM" id="Coils"/>
    </source>
</evidence>
<keyword evidence="1" id="KW-0175">Coiled coil</keyword>
<evidence type="ECO:0008006" key="4">
    <source>
        <dbReference type="Google" id="ProtNLM"/>
    </source>
</evidence>
<dbReference type="AlphaFoldDB" id="A0A0T7FJ82"/>
<dbReference type="InterPro" id="IPR009579">
    <property type="entry name" value="DUF1192"/>
</dbReference>
<dbReference type="OrthoDB" id="7872350at2"/>
<dbReference type="EMBL" id="CCRH01000006">
    <property type="protein sequence ID" value="CDZ35086.1"/>
    <property type="molecule type" value="Genomic_DNA"/>
</dbReference>